<comment type="caution">
    <text evidence="2">The sequence shown here is derived from an EMBL/GenBank/DDBJ whole genome shotgun (WGS) entry which is preliminary data.</text>
</comment>
<accession>A0ABY2FLJ2</accession>
<evidence type="ECO:0000313" key="2">
    <source>
        <dbReference type="EMBL" id="TDW93761.1"/>
    </source>
</evidence>
<dbReference type="EMBL" id="SODU01000001">
    <property type="protein sequence ID" value="TDW93761.1"/>
    <property type="molecule type" value="Genomic_DNA"/>
</dbReference>
<evidence type="ECO:0000313" key="3">
    <source>
        <dbReference type="Proteomes" id="UP000295060"/>
    </source>
</evidence>
<keyword evidence="1" id="KW-1133">Transmembrane helix</keyword>
<reference evidence="2 3" key="1">
    <citation type="submission" date="2019-03" db="EMBL/GenBank/DDBJ databases">
        <title>Genomic Encyclopedia of Type Strains, Phase III (KMG-III): the genomes of soil and plant-associated and newly described type strains.</title>
        <authorList>
            <person name="Whitman W."/>
        </authorList>
    </citation>
    <scope>NUCLEOTIDE SEQUENCE [LARGE SCALE GENOMIC DNA]</scope>
    <source>
        <strain evidence="2 3">VKMAc-2574</strain>
    </source>
</reference>
<feature type="transmembrane region" description="Helical" evidence="1">
    <location>
        <begin position="12"/>
        <end position="30"/>
    </location>
</feature>
<dbReference type="Proteomes" id="UP000295060">
    <property type="component" value="Unassembled WGS sequence"/>
</dbReference>
<feature type="transmembrane region" description="Helical" evidence="1">
    <location>
        <begin position="36"/>
        <end position="55"/>
    </location>
</feature>
<name>A0ABY2FLJ2_9ACTN</name>
<keyword evidence="3" id="KW-1185">Reference proteome</keyword>
<keyword evidence="1" id="KW-0472">Membrane</keyword>
<sequence>MTAAVKGRRDTYVRIGMMAVGDLGVVGGLAGWILGWWFGHLLVTLSLVLLIAGMWPGKFRPRRSVAGGHVLIGRHLKGVEALDSARKAAHHYRKFAARHPDEGLVLLAGTLDWQRALLRELGRHEEAEPVAREAVETWREVVTTDSSRRENLSKALHHLTGTLAGLNREGELTTLTEEAVVVQRSLVATQQVLLALHLQNLATQLRRTDRWEAALPVAEEAATLYRRLVPTDPDLLENAADTTEGLATTLRRLERPLEALQSTQEWVEYERTLADRVPDRRPELAEALRVLGSRSANLHRTEDGIASWRESLELWRQLVSESEEHRAGYADACNLIGHGLGVVGESTESLAVFRTGLDVRRTLATLDSRQYDDLLDDLARATQTTLVPELAAEAVAVAREHTDALTAETLSRAADRLREAGFTVEAEELSARRS</sequence>
<dbReference type="Gene3D" id="1.25.40.10">
    <property type="entry name" value="Tetratricopeptide repeat domain"/>
    <property type="match status" value="2"/>
</dbReference>
<dbReference type="RefSeq" id="WP_134126879.1">
    <property type="nucleotide sequence ID" value="NZ_SODU01000001.1"/>
</dbReference>
<proteinExistence type="predicted"/>
<evidence type="ECO:0000256" key="1">
    <source>
        <dbReference type="SAM" id="Phobius"/>
    </source>
</evidence>
<gene>
    <name evidence="2" type="ORF">EV137_1053</name>
</gene>
<dbReference type="SUPFAM" id="SSF48452">
    <property type="entry name" value="TPR-like"/>
    <property type="match status" value="1"/>
</dbReference>
<keyword evidence="1" id="KW-0812">Transmembrane</keyword>
<dbReference type="Pfam" id="PF13374">
    <property type="entry name" value="TPR_10"/>
    <property type="match status" value="2"/>
</dbReference>
<dbReference type="InterPro" id="IPR011990">
    <property type="entry name" value="TPR-like_helical_dom_sf"/>
</dbReference>
<organism evidence="2 3">
    <name type="scientific">Kribbella pratensis</name>
    <dbReference type="NCBI Taxonomy" id="2512112"/>
    <lineage>
        <taxon>Bacteria</taxon>
        <taxon>Bacillati</taxon>
        <taxon>Actinomycetota</taxon>
        <taxon>Actinomycetes</taxon>
        <taxon>Propionibacteriales</taxon>
        <taxon>Kribbellaceae</taxon>
        <taxon>Kribbella</taxon>
    </lineage>
</organism>
<protein>
    <submittedName>
        <fullName evidence="2">Tetratricopeptide repeat protein</fullName>
    </submittedName>
</protein>